<dbReference type="STRING" id="1387353.BSF38_00135"/>
<evidence type="ECO:0000313" key="2">
    <source>
        <dbReference type="Proteomes" id="UP000186309"/>
    </source>
</evidence>
<proteinExistence type="predicted"/>
<sequence>MVISDYFAKTYIINLPARSDRRRETNAMLKRVGLATGSGGIEYFPATRPDSAGDFASIGTRGCFLSHLGALKKARDEGAANVLLMEDDLEIDPKFSNLTDAFVSTLRKEPWGFVYFGHRLTDVPPSPGGELLIPYRGPIVTAHFVGINGTVLPRLIDFLDTVLGRPGGHPDGGPMHVDGAYSTFRQQNPDVLTLVAQPSLGWQRSSKSDITTAWFDSVPGLNVLSGLARIMKGKGRKLDATK</sequence>
<organism evidence="1 2">
    <name type="scientific">Paludisphaera borealis</name>
    <dbReference type="NCBI Taxonomy" id="1387353"/>
    <lineage>
        <taxon>Bacteria</taxon>
        <taxon>Pseudomonadati</taxon>
        <taxon>Planctomycetota</taxon>
        <taxon>Planctomycetia</taxon>
        <taxon>Isosphaerales</taxon>
        <taxon>Isosphaeraceae</taxon>
        <taxon>Paludisphaera</taxon>
    </lineage>
</organism>
<dbReference type="KEGG" id="pbor:BSF38_00135"/>
<dbReference type="Proteomes" id="UP000186309">
    <property type="component" value="Chromosome"/>
</dbReference>
<gene>
    <name evidence="1" type="ORF">BSF38_00135</name>
</gene>
<dbReference type="AlphaFoldDB" id="A0A1U7CIH0"/>
<accession>A0A1U7CIH0</accession>
<evidence type="ECO:0000313" key="1">
    <source>
        <dbReference type="EMBL" id="APW58732.1"/>
    </source>
</evidence>
<keyword evidence="2" id="KW-1185">Reference proteome</keyword>
<dbReference type="OrthoDB" id="274625at2"/>
<dbReference type="GO" id="GO:0016740">
    <property type="term" value="F:transferase activity"/>
    <property type="evidence" value="ECO:0007669"/>
    <property type="project" value="UniProtKB-KW"/>
</dbReference>
<reference evidence="2" key="1">
    <citation type="submission" date="2016-12" db="EMBL/GenBank/DDBJ databases">
        <title>Comparative genomics of four Isosphaeraceae planctomycetes: a common pool of plasmids and glycoside hydrolase genes.</title>
        <authorList>
            <person name="Ivanova A."/>
        </authorList>
    </citation>
    <scope>NUCLEOTIDE SEQUENCE [LARGE SCALE GENOMIC DNA]</scope>
    <source>
        <strain evidence="2">PX4</strain>
    </source>
</reference>
<dbReference type="RefSeq" id="WP_076343006.1">
    <property type="nucleotide sequence ID" value="NZ_CP019082.1"/>
</dbReference>
<protein>
    <submittedName>
        <fullName evidence="1">GT25 family glycosyltransferase</fullName>
    </submittedName>
</protein>
<keyword evidence="1" id="KW-0808">Transferase</keyword>
<dbReference type="EMBL" id="CP019082">
    <property type="protein sequence ID" value="APW58732.1"/>
    <property type="molecule type" value="Genomic_DNA"/>
</dbReference>
<name>A0A1U7CIH0_9BACT</name>